<dbReference type="RefSeq" id="YP_007675843.1">
    <property type="nucleotide sequence ID" value="NC_020862.2"/>
</dbReference>
<sequence length="106" mass="12027">MIKHDQLTDAEVEEEFLPHWARCAVFGDYTHPNASLPTRDGRVTGNAVMIGMADKQLGYLTTYLIVTDAGHIIRPNKNELKEMFHPPKWSMEKLLPAHTRALEELG</sequence>
<dbReference type="Proteomes" id="UP000207593">
    <property type="component" value="Segment"/>
</dbReference>
<dbReference type="GeneID" id="15012443"/>
<dbReference type="EMBL" id="HQ317387">
    <property type="protein sequence ID" value="AGH07427.1"/>
    <property type="molecule type" value="Genomic_DNA"/>
</dbReference>
<proteinExistence type="predicted"/>
<reference evidence="1 2" key="1">
    <citation type="journal article" date="2014" name="Genome Announc.">
        <title>Genome Sequence of the Sulfitobacter sp. Strain 2047-Infecting Lytic Phage {Phi}CB2047-B.</title>
        <authorList>
            <person name="Ankrah N.Y."/>
            <person name="Budinoff C.R."/>
            <person name="Wilson W.H."/>
            <person name="Wilhelm S.W."/>
            <person name="Buchan A."/>
        </authorList>
    </citation>
    <scope>NUCLEOTIDE SEQUENCE [LARGE SCALE GENOMIC DNA]</scope>
    <source>
        <strain evidence="2">phiCB2047-B</strain>
    </source>
</reference>
<evidence type="ECO:0000313" key="2">
    <source>
        <dbReference type="Proteomes" id="UP000207593"/>
    </source>
</evidence>
<organism evidence="1 2">
    <name type="scientific">Sulfitobacter phage phiCB2047-B</name>
    <dbReference type="NCBI Taxonomy" id="754046"/>
    <lineage>
        <taxon>Viruses</taxon>
        <taxon>Duplodnaviria</taxon>
        <taxon>Heunggongvirae</taxon>
        <taxon>Uroviricota</taxon>
        <taxon>Caudoviricetes</taxon>
        <taxon>Schitoviridae</taxon>
        <taxon>Rhodovirinae</taxon>
        <taxon>Raunefjordenvirus</taxon>
        <taxon>Raunefjordenvirus CB2047B</taxon>
    </lineage>
</organism>
<evidence type="ECO:0000313" key="1">
    <source>
        <dbReference type="EMBL" id="AGH07427.1"/>
    </source>
</evidence>
<dbReference type="KEGG" id="vg:15012443"/>
<dbReference type="OrthoDB" id="37239at10239"/>
<name>M4PMU7_9CAUD</name>
<protein>
    <submittedName>
        <fullName evidence="1">Uncharacterized protein</fullName>
    </submittedName>
</protein>
<keyword evidence="2" id="KW-1185">Reference proteome</keyword>
<gene>
    <name evidence="1" type="ORF">SUFG_00060</name>
</gene>
<accession>M4PMU7</accession>